<evidence type="ECO:0000313" key="2">
    <source>
        <dbReference type="Proteomes" id="UP000027265"/>
    </source>
</evidence>
<dbReference type="EMBL" id="KL197713">
    <property type="protein sequence ID" value="KDQ61114.1"/>
    <property type="molecule type" value="Genomic_DNA"/>
</dbReference>
<name>A0A067Q2B9_9AGAM</name>
<dbReference type="Proteomes" id="UP000027265">
    <property type="component" value="Unassembled WGS sequence"/>
</dbReference>
<accession>A0A067Q2B9</accession>
<gene>
    <name evidence="1" type="ORF">JAAARDRAFT_709778</name>
</gene>
<proteinExistence type="predicted"/>
<protein>
    <submittedName>
        <fullName evidence="1">Uncharacterized protein</fullName>
    </submittedName>
</protein>
<reference evidence="2" key="1">
    <citation type="journal article" date="2014" name="Proc. Natl. Acad. Sci. U.S.A.">
        <title>Extensive sampling of basidiomycete genomes demonstrates inadequacy of the white-rot/brown-rot paradigm for wood decay fungi.</title>
        <authorList>
            <person name="Riley R."/>
            <person name="Salamov A.A."/>
            <person name="Brown D.W."/>
            <person name="Nagy L.G."/>
            <person name="Floudas D."/>
            <person name="Held B.W."/>
            <person name="Levasseur A."/>
            <person name="Lombard V."/>
            <person name="Morin E."/>
            <person name="Otillar R."/>
            <person name="Lindquist E.A."/>
            <person name="Sun H."/>
            <person name="LaButti K.M."/>
            <person name="Schmutz J."/>
            <person name="Jabbour D."/>
            <person name="Luo H."/>
            <person name="Baker S.E."/>
            <person name="Pisabarro A.G."/>
            <person name="Walton J.D."/>
            <person name="Blanchette R.A."/>
            <person name="Henrissat B."/>
            <person name="Martin F."/>
            <person name="Cullen D."/>
            <person name="Hibbett D.S."/>
            <person name="Grigoriev I.V."/>
        </authorList>
    </citation>
    <scope>NUCLEOTIDE SEQUENCE [LARGE SCALE GENOMIC DNA]</scope>
    <source>
        <strain evidence="2">MUCL 33604</strain>
    </source>
</reference>
<organism evidence="1 2">
    <name type="scientific">Jaapia argillacea MUCL 33604</name>
    <dbReference type="NCBI Taxonomy" id="933084"/>
    <lineage>
        <taxon>Eukaryota</taxon>
        <taxon>Fungi</taxon>
        <taxon>Dikarya</taxon>
        <taxon>Basidiomycota</taxon>
        <taxon>Agaricomycotina</taxon>
        <taxon>Agaricomycetes</taxon>
        <taxon>Agaricomycetidae</taxon>
        <taxon>Jaapiales</taxon>
        <taxon>Jaapiaceae</taxon>
        <taxon>Jaapia</taxon>
    </lineage>
</organism>
<dbReference type="HOGENOM" id="CLU_811471_0_0_1"/>
<dbReference type="AlphaFoldDB" id="A0A067Q2B9"/>
<sequence length="333" mass="38552">MHNLDPFWERLHVAYELEAQKRSTYIQNTSPTLFEPGEIAYSPGLGVTSTYYRFLKLQGYRLTKEELFFDKQRHPSRGKYCLVIQRLRDGSYLVCPLTTVGRLGVGADIPNPALRFFAVAIGTTPEWPPGVQPIATYPTWRGNGFLFGAPIRRTKLIKPNLYVRAMLRAGELDRVKKLLVEKIKSFRKEQATLRAEAVRWTNLVYSSGGLSAVEFLRSDEAMSLKNSEQLRREERYFRGGLDQPINKRPRKRRPVARAEMPRIKPVRISYISLEPEGTDLRYPLRHMPDDIMQVSPGLARLREQLATIHSKGVAEFQMPSRRFKIRPFRMPFR</sequence>
<keyword evidence="2" id="KW-1185">Reference proteome</keyword>
<dbReference type="InParanoid" id="A0A067Q2B9"/>
<dbReference type="OrthoDB" id="2852202at2759"/>
<evidence type="ECO:0000313" key="1">
    <source>
        <dbReference type="EMBL" id="KDQ61114.1"/>
    </source>
</evidence>